<keyword evidence="2" id="KW-1133">Transmembrane helix</keyword>
<keyword evidence="2" id="KW-0472">Membrane</keyword>
<feature type="transmembrane region" description="Helical" evidence="2">
    <location>
        <begin position="203"/>
        <end position="224"/>
    </location>
</feature>
<keyword evidence="4" id="KW-1185">Reference proteome</keyword>
<evidence type="ECO:0000256" key="2">
    <source>
        <dbReference type="SAM" id="Phobius"/>
    </source>
</evidence>
<reference evidence="3" key="1">
    <citation type="submission" date="2020-08" db="EMBL/GenBank/DDBJ databases">
        <title>Genome sequencing and assembly of the red palm weevil Rhynchophorus ferrugineus.</title>
        <authorList>
            <person name="Dias G.B."/>
            <person name="Bergman C.M."/>
            <person name="Manee M."/>
        </authorList>
    </citation>
    <scope>NUCLEOTIDE SEQUENCE</scope>
    <source>
        <strain evidence="3">AA-2017</strain>
        <tissue evidence="3">Whole larva</tissue>
    </source>
</reference>
<proteinExistence type="predicted"/>
<dbReference type="AlphaFoldDB" id="A0A834HS38"/>
<keyword evidence="2" id="KW-0812">Transmembrane</keyword>
<accession>A0A834HS38</accession>
<feature type="region of interest" description="Disordered" evidence="1">
    <location>
        <begin position="49"/>
        <end position="89"/>
    </location>
</feature>
<dbReference type="Proteomes" id="UP000625711">
    <property type="component" value="Unassembled WGS sequence"/>
</dbReference>
<protein>
    <submittedName>
        <fullName evidence="3">Uncharacterized protein</fullName>
    </submittedName>
</protein>
<dbReference type="EMBL" id="JAACXV010014564">
    <property type="protein sequence ID" value="KAF7266089.1"/>
    <property type="molecule type" value="Genomic_DNA"/>
</dbReference>
<feature type="compositionally biased region" description="Polar residues" evidence="1">
    <location>
        <begin position="74"/>
        <end position="89"/>
    </location>
</feature>
<sequence>MSRQGFLRFFLDSRVSETTNDINDHTINYENYVNSNKKQPLEQVPPPRTYPATHTLHDTDIRASSNRQRHEPVLTTTGKELSNVSPTSPVTHMRPVDLATRLQLMIRFGVFEKWRRCIFLIFAIKHNNLSGKTVRMSENFKLPEPEWILDQNGNGPMFWRRDISDEQNSRVKFKHDVEIKEFYRKPHELLEPLWAEEIETSNVFTTGLACVVCLTVSLVLPWYILGGTIY</sequence>
<evidence type="ECO:0000313" key="4">
    <source>
        <dbReference type="Proteomes" id="UP000625711"/>
    </source>
</evidence>
<evidence type="ECO:0000256" key="1">
    <source>
        <dbReference type="SAM" id="MobiDB-lite"/>
    </source>
</evidence>
<gene>
    <name evidence="3" type="ORF">GWI33_020541</name>
</gene>
<name>A0A834HS38_RHYFE</name>
<comment type="caution">
    <text evidence="3">The sequence shown here is derived from an EMBL/GenBank/DDBJ whole genome shotgun (WGS) entry which is preliminary data.</text>
</comment>
<organism evidence="3 4">
    <name type="scientific">Rhynchophorus ferrugineus</name>
    <name type="common">Red palm weevil</name>
    <name type="synonym">Curculio ferrugineus</name>
    <dbReference type="NCBI Taxonomy" id="354439"/>
    <lineage>
        <taxon>Eukaryota</taxon>
        <taxon>Metazoa</taxon>
        <taxon>Ecdysozoa</taxon>
        <taxon>Arthropoda</taxon>
        <taxon>Hexapoda</taxon>
        <taxon>Insecta</taxon>
        <taxon>Pterygota</taxon>
        <taxon>Neoptera</taxon>
        <taxon>Endopterygota</taxon>
        <taxon>Coleoptera</taxon>
        <taxon>Polyphaga</taxon>
        <taxon>Cucujiformia</taxon>
        <taxon>Curculionidae</taxon>
        <taxon>Dryophthorinae</taxon>
        <taxon>Rhynchophorus</taxon>
    </lineage>
</organism>
<dbReference type="OrthoDB" id="8197637at2759"/>
<evidence type="ECO:0000313" key="3">
    <source>
        <dbReference type="EMBL" id="KAF7266089.1"/>
    </source>
</evidence>